<dbReference type="OrthoDB" id="9805202at2"/>
<gene>
    <name evidence="6" type="ORF">A176_002614</name>
</gene>
<evidence type="ECO:0000256" key="3">
    <source>
        <dbReference type="ARBA" id="ARBA00023004"/>
    </source>
</evidence>
<dbReference type="KEGG" id="mym:A176_002614"/>
<dbReference type="EMBL" id="CP012109">
    <property type="protein sequence ID" value="AKQ65702.1"/>
    <property type="molecule type" value="Genomic_DNA"/>
</dbReference>
<keyword evidence="1 4" id="KW-0349">Heme</keyword>
<dbReference type="STRING" id="1297742.A176_002614"/>
<proteinExistence type="predicted"/>
<accession>A0A0H4XCJ3</accession>
<dbReference type="PATRIC" id="fig|1297742.4.peg.2640"/>
<dbReference type="Gene3D" id="1.10.760.10">
    <property type="entry name" value="Cytochrome c-like domain"/>
    <property type="match status" value="1"/>
</dbReference>
<protein>
    <recommendedName>
        <fullName evidence="5">Cytochrome c domain-containing protein</fullName>
    </recommendedName>
</protein>
<dbReference type="InterPro" id="IPR009056">
    <property type="entry name" value="Cyt_c-like_dom"/>
</dbReference>
<dbReference type="SUPFAM" id="SSF46626">
    <property type="entry name" value="Cytochrome c"/>
    <property type="match status" value="1"/>
</dbReference>
<dbReference type="GO" id="GO:0046872">
    <property type="term" value="F:metal ion binding"/>
    <property type="evidence" value="ECO:0007669"/>
    <property type="project" value="UniProtKB-KW"/>
</dbReference>
<evidence type="ECO:0000256" key="2">
    <source>
        <dbReference type="ARBA" id="ARBA00022723"/>
    </source>
</evidence>
<keyword evidence="3 4" id="KW-0408">Iron</keyword>
<dbReference type="PROSITE" id="PS51007">
    <property type="entry name" value="CYTC"/>
    <property type="match status" value="1"/>
</dbReference>
<sequence>MGLTEASTEEEVDAYLSNPNYYPVGTFDDAPDGTGAPQHIAPFFRTDLSAPFGTPGDIARLDNFNNLVYTVLLDPTSLVTEGGRSFLMALAGEAAGKEMADDYLQILQETGVIGPGGQVGEGFPYVTASTMGMPGEEATPVGRRVDEQKLRDLNAYTDSLQAPMATGFDAAAAMRGKEVFRTGSCVQCHNVDQGRRVPSFIVPINQLLADYMPVVLAERPVQLPFRPMAFDPIQNDVSTIFDDKTVIVDASRRGQPRGSAMPLLLDLARKPNFLHDSSVATLDSLLDPSRGPAAPHAFYVADAAQRTDVVEFLKSLDTTP</sequence>
<evidence type="ECO:0000259" key="5">
    <source>
        <dbReference type="PROSITE" id="PS51007"/>
    </source>
</evidence>
<evidence type="ECO:0000313" key="7">
    <source>
        <dbReference type="Proteomes" id="UP000009026"/>
    </source>
</evidence>
<dbReference type="GO" id="GO:0020037">
    <property type="term" value="F:heme binding"/>
    <property type="evidence" value="ECO:0007669"/>
    <property type="project" value="InterPro"/>
</dbReference>
<dbReference type="Proteomes" id="UP000009026">
    <property type="component" value="Chromosome"/>
</dbReference>
<dbReference type="InterPro" id="IPR036909">
    <property type="entry name" value="Cyt_c-like_dom_sf"/>
</dbReference>
<evidence type="ECO:0000313" key="6">
    <source>
        <dbReference type="EMBL" id="AKQ65702.1"/>
    </source>
</evidence>
<feature type="domain" description="Cytochrome c" evidence="5">
    <location>
        <begin position="171"/>
        <end position="317"/>
    </location>
</feature>
<keyword evidence="7" id="KW-1185">Reference proteome</keyword>
<keyword evidence="2 4" id="KW-0479">Metal-binding</keyword>
<reference evidence="6 7" key="1">
    <citation type="journal article" date="2016" name="PLoS ONE">
        <title>Complete Genome Sequence and Comparative Genomics of a Novel Myxobacterium Myxococcus hansupus.</title>
        <authorList>
            <person name="Sharma G."/>
            <person name="Narwani T."/>
            <person name="Subramanian S."/>
        </authorList>
    </citation>
    <scope>NUCLEOTIDE SEQUENCE [LARGE SCALE GENOMIC DNA]</scope>
    <source>
        <strain evidence="7">mixupus</strain>
    </source>
</reference>
<dbReference type="GO" id="GO:0009055">
    <property type="term" value="F:electron transfer activity"/>
    <property type="evidence" value="ECO:0007669"/>
    <property type="project" value="InterPro"/>
</dbReference>
<evidence type="ECO:0000256" key="4">
    <source>
        <dbReference type="PROSITE-ProRule" id="PRU00433"/>
    </source>
</evidence>
<dbReference type="AlphaFoldDB" id="A0A0H4XCJ3"/>
<dbReference type="RefSeq" id="WP_049872283.1">
    <property type="nucleotide sequence ID" value="NZ_CP012109.1"/>
</dbReference>
<organism evidence="6 7">
    <name type="scientific">Pseudomyxococcus hansupus</name>
    <dbReference type="NCBI Taxonomy" id="1297742"/>
    <lineage>
        <taxon>Bacteria</taxon>
        <taxon>Pseudomonadati</taxon>
        <taxon>Myxococcota</taxon>
        <taxon>Myxococcia</taxon>
        <taxon>Myxococcales</taxon>
        <taxon>Cystobacterineae</taxon>
        <taxon>Myxococcaceae</taxon>
        <taxon>Pseudomyxococcus</taxon>
    </lineage>
</organism>
<dbReference type="eggNOG" id="COG1858">
    <property type="taxonomic scope" value="Bacteria"/>
</dbReference>
<evidence type="ECO:0000256" key="1">
    <source>
        <dbReference type="ARBA" id="ARBA00022617"/>
    </source>
</evidence>
<name>A0A0H4XCJ3_9BACT</name>